<evidence type="ECO:0000256" key="4">
    <source>
        <dbReference type="ARBA" id="ARBA00023242"/>
    </source>
</evidence>
<organism evidence="5 6">
    <name type="scientific">Hevea brasiliensis</name>
    <name type="common">Para rubber tree</name>
    <name type="synonym">Siphonia brasiliensis</name>
    <dbReference type="NCBI Taxonomy" id="3981"/>
    <lineage>
        <taxon>Eukaryota</taxon>
        <taxon>Viridiplantae</taxon>
        <taxon>Streptophyta</taxon>
        <taxon>Embryophyta</taxon>
        <taxon>Tracheophyta</taxon>
        <taxon>Spermatophyta</taxon>
        <taxon>Magnoliopsida</taxon>
        <taxon>eudicotyledons</taxon>
        <taxon>Gunneridae</taxon>
        <taxon>Pentapetalae</taxon>
        <taxon>rosids</taxon>
        <taxon>fabids</taxon>
        <taxon>Malpighiales</taxon>
        <taxon>Euphorbiaceae</taxon>
        <taxon>Crotonoideae</taxon>
        <taxon>Micrandreae</taxon>
        <taxon>Hevea</taxon>
    </lineage>
</organism>
<accession>A0A6A6LMK5</accession>
<evidence type="ECO:0000313" key="5">
    <source>
        <dbReference type="EMBL" id="KAF2301363.1"/>
    </source>
</evidence>
<dbReference type="PANTHER" id="PTHR12838">
    <property type="entry name" value="U3 SMALL NUCLEOLAR RNA-ASSOCIATED PROTEIN 11"/>
    <property type="match status" value="1"/>
</dbReference>
<comment type="subcellular location">
    <subcellularLocation>
        <location evidence="1">Nucleus</location>
        <location evidence="1">Nucleolus</location>
    </subcellularLocation>
</comment>
<dbReference type="Proteomes" id="UP000467840">
    <property type="component" value="Chromosome 4"/>
</dbReference>
<comment type="similarity">
    <text evidence="2">Belongs to the UTP11 family.</text>
</comment>
<dbReference type="InterPro" id="IPR007144">
    <property type="entry name" value="SSU_processome_Utp11"/>
</dbReference>
<evidence type="ECO:0000256" key="3">
    <source>
        <dbReference type="ARBA" id="ARBA00022552"/>
    </source>
</evidence>
<sequence>MRSGTEDDRVSFVALGSGLAQQHLFMHSRKKYGLLEKHKNYVIRAKVFHEKEETLGGGKELKSWSSENKIVSAFGDVPGDIKRKTASSYRELEARKNRVNLLEKLYGIAEGITAEGIDEPLDLVE</sequence>
<evidence type="ECO:0000256" key="2">
    <source>
        <dbReference type="ARBA" id="ARBA00008105"/>
    </source>
</evidence>
<evidence type="ECO:0000313" key="6">
    <source>
        <dbReference type="Proteomes" id="UP000467840"/>
    </source>
</evidence>
<dbReference type="Pfam" id="PF03998">
    <property type="entry name" value="Utp11"/>
    <property type="match status" value="1"/>
</dbReference>
<keyword evidence="3" id="KW-0698">rRNA processing</keyword>
<protein>
    <submittedName>
        <fullName evidence="5">Uncharacterized protein</fullName>
    </submittedName>
</protein>
<comment type="caution">
    <text evidence="5">The sequence shown here is derived from an EMBL/GenBank/DDBJ whole genome shotgun (WGS) entry which is preliminary data.</text>
</comment>
<gene>
    <name evidence="5" type="ORF">GH714_023323</name>
</gene>
<dbReference type="PANTHER" id="PTHR12838:SF0">
    <property type="entry name" value="U3 SMALL NUCLEOLAR RNA-ASSOCIATED PROTEIN 11-RELATED"/>
    <property type="match status" value="1"/>
</dbReference>
<dbReference type="GO" id="GO:0006364">
    <property type="term" value="P:rRNA processing"/>
    <property type="evidence" value="ECO:0007669"/>
    <property type="project" value="UniProtKB-KW"/>
</dbReference>
<proteinExistence type="inferred from homology"/>
<dbReference type="EMBL" id="JAAGAX010000010">
    <property type="protein sequence ID" value="KAF2301363.1"/>
    <property type="molecule type" value="Genomic_DNA"/>
</dbReference>
<evidence type="ECO:0000256" key="1">
    <source>
        <dbReference type="ARBA" id="ARBA00004604"/>
    </source>
</evidence>
<keyword evidence="6" id="KW-1185">Reference proteome</keyword>
<dbReference type="GO" id="GO:0032040">
    <property type="term" value="C:small-subunit processome"/>
    <property type="evidence" value="ECO:0007669"/>
    <property type="project" value="InterPro"/>
</dbReference>
<keyword evidence="4" id="KW-0539">Nucleus</keyword>
<dbReference type="AlphaFoldDB" id="A0A6A6LMK5"/>
<name>A0A6A6LMK5_HEVBR</name>
<reference evidence="5 6" key="1">
    <citation type="journal article" date="2020" name="Mol. Plant">
        <title>The Chromosome-Based Rubber Tree Genome Provides New Insights into Spurge Genome Evolution and Rubber Biosynthesis.</title>
        <authorList>
            <person name="Liu J."/>
            <person name="Shi C."/>
            <person name="Shi C.C."/>
            <person name="Li W."/>
            <person name="Zhang Q.J."/>
            <person name="Zhang Y."/>
            <person name="Li K."/>
            <person name="Lu H.F."/>
            <person name="Shi C."/>
            <person name="Zhu S.T."/>
            <person name="Xiao Z.Y."/>
            <person name="Nan H."/>
            <person name="Yue Y."/>
            <person name="Zhu X.G."/>
            <person name="Wu Y."/>
            <person name="Hong X.N."/>
            <person name="Fan G.Y."/>
            <person name="Tong Y."/>
            <person name="Zhang D."/>
            <person name="Mao C.L."/>
            <person name="Liu Y.L."/>
            <person name="Hao S.J."/>
            <person name="Liu W.Q."/>
            <person name="Lv M.Q."/>
            <person name="Zhang H.B."/>
            <person name="Liu Y."/>
            <person name="Hu-Tang G.R."/>
            <person name="Wang J.P."/>
            <person name="Wang J.H."/>
            <person name="Sun Y.H."/>
            <person name="Ni S.B."/>
            <person name="Chen W.B."/>
            <person name="Zhang X.C."/>
            <person name="Jiao Y.N."/>
            <person name="Eichler E.E."/>
            <person name="Li G.H."/>
            <person name="Liu X."/>
            <person name="Gao L.Z."/>
        </authorList>
    </citation>
    <scope>NUCLEOTIDE SEQUENCE [LARGE SCALE GENOMIC DNA]</scope>
    <source>
        <strain evidence="6">cv. GT1</strain>
        <tissue evidence="5">Leaf</tissue>
    </source>
</reference>